<dbReference type="CDD" id="cd00609">
    <property type="entry name" value="AAT_like"/>
    <property type="match status" value="1"/>
</dbReference>
<dbReference type="Gene3D" id="3.40.640.10">
    <property type="entry name" value="Type I PLP-dependent aspartate aminotransferase-like (Major domain)"/>
    <property type="match status" value="1"/>
</dbReference>
<evidence type="ECO:0000313" key="7">
    <source>
        <dbReference type="EMBL" id="GEK92292.1"/>
    </source>
</evidence>
<dbReference type="InterPro" id="IPR000524">
    <property type="entry name" value="Tscrpt_reg_HTH_GntR"/>
</dbReference>
<evidence type="ECO:0000259" key="6">
    <source>
        <dbReference type="PROSITE" id="PS50949"/>
    </source>
</evidence>
<evidence type="ECO:0000313" key="8">
    <source>
        <dbReference type="Proteomes" id="UP000321230"/>
    </source>
</evidence>
<dbReference type="InterPro" id="IPR036390">
    <property type="entry name" value="WH_DNA-bd_sf"/>
</dbReference>
<dbReference type="SUPFAM" id="SSF46785">
    <property type="entry name" value="Winged helix' DNA-binding domain"/>
    <property type="match status" value="1"/>
</dbReference>
<comment type="similarity">
    <text evidence="1">In the C-terminal section; belongs to the class-I pyridoxal-phosphate-dependent aminotransferase family.</text>
</comment>
<keyword evidence="4" id="KW-0238">DNA-binding</keyword>
<dbReference type="InterPro" id="IPR015421">
    <property type="entry name" value="PyrdxlP-dep_Trfase_major"/>
</dbReference>
<accession>A0A511AXD1</accession>
<dbReference type="Gene3D" id="1.10.10.10">
    <property type="entry name" value="Winged helix-like DNA-binding domain superfamily/Winged helix DNA-binding domain"/>
    <property type="match status" value="1"/>
</dbReference>
<dbReference type="InterPro" id="IPR036388">
    <property type="entry name" value="WH-like_DNA-bd_sf"/>
</dbReference>
<evidence type="ECO:0000256" key="5">
    <source>
        <dbReference type="ARBA" id="ARBA00023163"/>
    </source>
</evidence>
<organism evidence="7 8">
    <name type="scientific">Gluconobacter wancherniae NBRC 103581</name>
    <dbReference type="NCBI Taxonomy" id="656744"/>
    <lineage>
        <taxon>Bacteria</taxon>
        <taxon>Pseudomonadati</taxon>
        <taxon>Pseudomonadota</taxon>
        <taxon>Alphaproteobacteria</taxon>
        <taxon>Acetobacterales</taxon>
        <taxon>Acetobacteraceae</taxon>
        <taxon>Gluconobacter</taxon>
    </lineage>
</organism>
<dbReference type="GO" id="GO:0003677">
    <property type="term" value="F:DNA binding"/>
    <property type="evidence" value="ECO:0007669"/>
    <property type="project" value="UniProtKB-KW"/>
</dbReference>
<name>A0A511AXD1_9PROT</name>
<dbReference type="GO" id="GO:0003700">
    <property type="term" value="F:DNA-binding transcription factor activity"/>
    <property type="evidence" value="ECO:0007669"/>
    <property type="project" value="InterPro"/>
</dbReference>
<evidence type="ECO:0000256" key="2">
    <source>
        <dbReference type="ARBA" id="ARBA00022898"/>
    </source>
</evidence>
<reference evidence="7 8" key="1">
    <citation type="submission" date="2019-07" db="EMBL/GenBank/DDBJ databases">
        <title>Whole genome shotgun sequence of Gluconobacter wancherniae NBRC 103581.</title>
        <authorList>
            <person name="Hosoyama A."/>
            <person name="Uohara A."/>
            <person name="Ohji S."/>
            <person name="Ichikawa N."/>
        </authorList>
    </citation>
    <scope>NUCLEOTIDE SEQUENCE [LARGE SCALE GENOMIC DNA]</scope>
    <source>
        <strain evidence="7 8">NBRC 103581</strain>
    </source>
</reference>
<dbReference type="Pfam" id="PF00155">
    <property type="entry name" value="Aminotran_1_2"/>
    <property type="match status" value="1"/>
</dbReference>
<dbReference type="GO" id="GO:0030170">
    <property type="term" value="F:pyridoxal phosphate binding"/>
    <property type="evidence" value="ECO:0007669"/>
    <property type="project" value="InterPro"/>
</dbReference>
<evidence type="ECO:0000256" key="3">
    <source>
        <dbReference type="ARBA" id="ARBA00023015"/>
    </source>
</evidence>
<dbReference type="InterPro" id="IPR051446">
    <property type="entry name" value="HTH_trans_reg/aminotransferase"/>
</dbReference>
<gene>
    <name evidence="7" type="ORF">GWA01_00620</name>
</gene>
<dbReference type="EMBL" id="BJUZ01000001">
    <property type="protein sequence ID" value="GEK92292.1"/>
    <property type="molecule type" value="Genomic_DNA"/>
</dbReference>
<dbReference type="PANTHER" id="PTHR46577">
    <property type="entry name" value="HTH-TYPE TRANSCRIPTIONAL REGULATORY PROTEIN GABR"/>
    <property type="match status" value="1"/>
</dbReference>
<evidence type="ECO:0000256" key="4">
    <source>
        <dbReference type="ARBA" id="ARBA00023125"/>
    </source>
</evidence>
<dbReference type="SUPFAM" id="SSF53383">
    <property type="entry name" value="PLP-dependent transferases"/>
    <property type="match status" value="1"/>
</dbReference>
<dbReference type="InterPro" id="IPR015424">
    <property type="entry name" value="PyrdxlP-dep_Trfase"/>
</dbReference>
<keyword evidence="5" id="KW-0804">Transcription</keyword>
<dbReference type="Gene3D" id="3.90.1150.10">
    <property type="entry name" value="Aspartate Aminotransferase, domain 1"/>
    <property type="match status" value="1"/>
</dbReference>
<evidence type="ECO:0000256" key="1">
    <source>
        <dbReference type="ARBA" id="ARBA00005384"/>
    </source>
</evidence>
<comment type="caution">
    <text evidence="7">The sequence shown here is derived from an EMBL/GenBank/DDBJ whole genome shotgun (WGS) entry which is preliminary data.</text>
</comment>
<keyword evidence="2" id="KW-0663">Pyridoxal phosphate</keyword>
<dbReference type="InterPro" id="IPR015422">
    <property type="entry name" value="PyrdxlP-dep_Trfase_small"/>
</dbReference>
<feature type="domain" description="HTH gntR-type" evidence="6">
    <location>
        <begin position="1"/>
        <end position="38"/>
    </location>
</feature>
<dbReference type="Proteomes" id="UP000321230">
    <property type="component" value="Unassembled WGS sequence"/>
</dbReference>
<proteinExistence type="inferred from homology"/>
<keyword evidence="3" id="KW-0805">Transcription regulation</keyword>
<dbReference type="AlphaFoldDB" id="A0A511AXD1"/>
<dbReference type="PROSITE" id="PS50949">
    <property type="entry name" value="HTH_GNTR"/>
    <property type="match status" value="1"/>
</dbReference>
<protein>
    <submittedName>
        <fullName evidence="7">GntR family transcriptional regulator</fullName>
    </submittedName>
</protein>
<dbReference type="PANTHER" id="PTHR46577:SF2">
    <property type="entry name" value="TRANSCRIPTIONAL REGULATORY PROTEIN"/>
    <property type="match status" value="1"/>
</dbReference>
<sequence length="437" mass="47867">MAESAGISRFTVVEAYDRLVASGLVEGRQGSGYFVRIQPETLPATAEYSDPERSAPSQLDISWLIGEMVRPHPKDRIPAAAGLLPQHWLNAEMINAAVRAVGRGSQSLLLEYGDPRGLPSFREQTASRLQAQGVPAQADRNILTVAGVTHGLDLVLRLLVQPGDTVFVEEPGWFLIFGRLAAYGVRIVGIPRLEEGPDLRMLERLAQIHKPRLFLINSVVHNPTGHTLGVAAAHDVLMLAERHDFLIVEDDTYSDFYAGAPIRLAAMGRLERVILVSGYAKTLAAGLRVGFLAARPDLIARLTDLKMLAGLTTSSLGESVTYHLLHEGHYNRHLLRLRQRVDHARHRCVEALQSCGLRLPSVPQAGIFVWADCGYDSELVARLASERGILLAPGTLFSPEQASSTMLRFSVSAMERTELWPLLRDILDEASCLSGSS</sequence>
<keyword evidence="8" id="KW-1185">Reference proteome</keyword>
<dbReference type="InterPro" id="IPR004839">
    <property type="entry name" value="Aminotransferase_I/II_large"/>
</dbReference>